<dbReference type="GeneID" id="300198864"/>
<sequence length="401" mass="45366">MFNVGLDDVSVSKNGEIPQDWIEYCPPKVNPTIKNRRKAAHFPVVYGIINNLILKAIATLTIDGTDDEAVQHILDMDKIWNLKGMCYDGAWKNIVDGEAFYEEVTVDGHADLRSLAFDGEKYLIRKLYDDNANLLGYMQLVAVNSPIPKNWDKLEFWELYQNKDIKTVSFKAEDISNPIFIEIDGVGQSLVKNVIDPAYEIESLNRMLPAIVHKSANVMVLTVGNEHRKETPMSKVRKQEVAEDLSDYHKKGVLLIPYGMELDVVGDNVLPKVEDYIKVLKSQLYEGLITPESTFSSESSNRSTAEVQLTSESNGHVLLIQFLQEFLKRWLERDLINRELSLIGKPEGSAWINFQTGDHNLDNNYLETDNSIETEEDTVENELDSSDDDEEVDDGSGDSVD</sequence>
<dbReference type="EMBL" id="BK063678">
    <property type="protein sequence ID" value="DBA35454.1"/>
    <property type="molecule type" value="Genomic_DNA"/>
</dbReference>
<evidence type="ECO:0000313" key="3">
    <source>
        <dbReference type="Proteomes" id="UP001303695"/>
    </source>
</evidence>
<feature type="compositionally biased region" description="Acidic residues" evidence="1">
    <location>
        <begin position="370"/>
        <end position="401"/>
    </location>
</feature>
<protein>
    <submittedName>
        <fullName evidence="2">Portal protein</fullName>
    </submittedName>
</protein>
<reference evidence="2 3" key="1">
    <citation type="journal article" date="2023" name="Nat. Microbiol.">
        <title>A compendium of viruses from methanogenic archaea reveals their diversity and adaptations to the gut environment.</title>
        <authorList>
            <person name="Medvedeva S."/>
            <person name="Borrel G."/>
            <person name="Krupovic M."/>
            <person name="Gribaldo S."/>
        </authorList>
    </citation>
    <scope>NUCLEOTIDE SEQUENCE [LARGE SCALE GENOMIC DNA]</scope>
</reference>
<keyword evidence="3" id="KW-1185">Reference proteome</keyword>
<evidence type="ECO:0000256" key="1">
    <source>
        <dbReference type="SAM" id="MobiDB-lite"/>
    </source>
</evidence>
<evidence type="ECO:0000313" key="2">
    <source>
        <dbReference type="EMBL" id="DBA35454.1"/>
    </source>
</evidence>
<feature type="region of interest" description="Disordered" evidence="1">
    <location>
        <begin position="362"/>
        <end position="401"/>
    </location>
</feature>
<dbReference type="Proteomes" id="UP001303695">
    <property type="component" value="Segment"/>
</dbReference>
<name>A0AA87CD82_9CAUD</name>
<accession>A0AA87CD82</accession>
<proteinExistence type="predicted"/>
<gene>
    <name evidence="2" type="ORF">vir249_00009</name>
</gene>
<organism evidence="2 3">
    <name type="scientific">Caudoviricetes sp. vir249</name>
    <dbReference type="NCBI Taxonomy" id="3068355"/>
    <lineage>
        <taxon>Viruses</taxon>
        <taxon>Duplodnaviria</taxon>
        <taxon>Heunggongvirae</taxon>
        <taxon>Uroviricota</taxon>
        <taxon>Caudoviricetes</taxon>
    </lineage>
</organism>
<dbReference type="RefSeq" id="YP_013605234.1">
    <property type="nucleotide sequence ID" value="NC_133254.1"/>
</dbReference>